<organism evidence="1 2">
    <name type="scientific">Rhodocollybia butyracea</name>
    <dbReference type="NCBI Taxonomy" id="206335"/>
    <lineage>
        <taxon>Eukaryota</taxon>
        <taxon>Fungi</taxon>
        <taxon>Dikarya</taxon>
        <taxon>Basidiomycota</taxon>
        <taxon>Agaricomycotina</taxon>
        <taxon>Agaricomycetes</taxon>
        <taxon>Agaricomycetidae</taxon>
        <taxon>Agaricales</taxon>
        <taxon>Marasmiineae</taxon>
        <taxon>Omphalotaceae</taxon>
        <taxon>Rhodocollybia</taxon>
    </lineage>
</organism>
<dbReference type="EMBL" id="JADNRY010000013">
    <property type="protein sequence ID" value="KAF9074501.1"/>
    <property type="molecule type" value="Genomic_DNA"/>
</dbReference>
<gene>
    <name evidence="1" type="ORF">BDP27DRAFT_1259096</name>
</gene>
<reference evidence="1" key="1">
    <citation type="submission" date="2020-11" db="EMBL/GenBank/DDBJ databases">
        <authorList>
            <consortium name="DOE Joint Genome Institute"/>
            <person name="Ahrendt S."/>
            <person name="Riley R."/>
            <person name="Andreopoulos W."/>
            <person name="Labutti K."/>
            <person name="Pangilinan J."/>
            <person name="Ruiz-Duenas F.J."/>
            <person name="Barrasa J.M."/>
            <person name="Sanchez-Garcia M."/>
            <person name="Camarero S."/>
            <person name="Miyauchi S."/>
            <person name="Serrano A."/>
            <person name="Linde D."/>
            <person name="Babiker R."/>
            <person name="Drula E."/>
            <person name="Ayuso-Fernandez I."/>
            <person name="Pacheco R."/>
            <person name="Padilla G."/>
            <person name="Ferreira P."/>
            <person name="Barriuso J."/>
            <person name="Kellner H."/>
            <person name="Castanera R."/>
            <person name="Alfaro M."/>
            <person name="Ramirez L."/>
            <person name="Pisabarro A.G."/>
            <person name="Kuo A."/>
            <person name="Tritt A."/>
            <person name="Lipzen A."/>
            <person name="He G."/>
            <person name="Yan M."/>
            <person name="Ng V."/>
            <person name="Cullen D."/>
            <person name="Martin F."/>
            <person name="Rosso M.-N."/>
            <person name="Henrissat B."/>
            <person name="Hibbett D."/>
            <person name="Martinez A.T."/>
            <person name="Grigoriev I.V."/>
        </authorList>
    </citation>
    <scope>NUCLEOTIDE SEQUENCE</scope>
    <source>
        <strain evidence="1">AH 40177</strain>
    </source>
</reference>
<accession>A0A9P5Q3Q1</accession>
<comment type="caution">
    <text evidence="1">The sequence shown here is derived from an EMBL/GenBank/DDBJ whole genome shotgun (WGS) entry which is preliminary data.</text>
</comment>
<proteinExistence type="predicted"/>
<dbReference type="Proteomes" id="UP000772434">
    <property type="component" value="Unassembled WGS sequence"/>
</dbReference>
<evidence type="ECO:0000313" key="2">
    <source>
        <dbReference type="Proteomes" id="UP000772434"/>
    </source>
</evidence>
<dbReference type="OrthoDB" id="3006414at2759"/>
<evidence type="ECO:0000313" key="1">
    <source>
        <dbReference type="EMBL" id="KAF9074501.1"/>
    </source>
</evidence>
<keyword evidence="2" id="KW-1185">Reference proteome</keyword>
<sequence>MAGNPSTVIVLGPSPDSYYVGYGRRHYAENMSTSFMDHAKTALNISFSLWISVSKTAQTWIDYNVATTNFHFNDDLNQDIRDHLSGANGKAAAEFVSFPDSEDPSHYFVKCKNQGAWNAVLPDYFIQQLSKMQREVADFDIGIKGMLFGKGKTNISLFQTGFQANFDEEDITSEDHPLYKVLLEFGQPNEGWCIQHGSTLCFYDSQFFYLKFKKPQENTIQMRWNLPSHIAAKLEELKEIAQKPEEQIALMQENQSWQQVAMMRINAQMNTTNALANLMQQGSLNILAAASGGTIVERPRW</sequence>
<dbReference type="AlphaFoldDB" id="A0A9P5Q3Q1"/>
<name>A0A9P5Q3Q1_9AGAR</name>
<protein>
    <submittedName>
        <fullName evidence="1">Uncharacterized protein</fullName>
    </submittedName>
</protein>